<reference evidence="12 13" key="1">
    <citation type="journal article" date="2012" name="PLoS Pathog.">
        <title>Diverse lifestyles and strategies of plant pathogenesis encoded in the genomes of eighteen Dothideomycetes fungi.</title>
        <authorList>
            <person name="Ohm R.A."/>
            <person name="Feau N."/>
            <person name="Henrissat B."/>
            <person name="Schoch C.L."/>
            <person name="Horwitz B.A."/>
            <person name="Barry K.W."/>
            <person name="Condon B.J."/>
            <person name="Copeland A.C."/>
            <person name="Dhillon B."/>
            <person name="Glaser F."/>
            <person name="Hesse C.N."/>
            <person name="Kosti I."/>
            <person name="LaButti K."/>
            <person name="Lindquist E.A."/>
            <person name="Lucas S."/>
            <person name="Salamov A.A."/>
            <person name="Bradshaw R.E."/>
            <person name="Ciuffetti L."/>
            <person name="Hamelin R.C."/>
            <person name="Kema G.H.J."/>
            <person name="Lawrence C."/>
            <person name="Scott J.A."/>
            <person name="Spatafora J.W."/>
            <person name="Turgeon B.G."/>
            <person name="de Wit P.J.G.M."/>
            <person name="Zhong S."/>
            <person name="Goodwin S.B."/>
            <person name="Grigoriev I.V."/>
        </authorList>
    </citation>
    <scope>NUCLEOTIDE SEQUENCE [LARGE SCALE GENOMIC DNA]</scope>
    <source>
        <strain evidence="13">28A</strain>
    </source>
</reference>
<dbReference type="InterPro" id="IPR005828">
    <property type="entry name" value="MFS_sugar_transport-like"/>
</dbReference>
<sequence>MNDDAAAEPLIPSSRARDLPPSDGRNRYSSDDAHATQRGDDEADETALLSPGVFIWILTMCAGVSGLLFGYDTGVISSTLVSIGTDLSSRPLTTLDKSLITSCTSFFALLASPLTGVLADTYGRKTVILSADVLFVLGALWQAGTSSVGGMIAGRSIVGAAVGSASFVVPLYISELSPSPFRGRLVVVSTLFITGGQVVAYVVGWLFSQRLHGWRWMVGLGALPAAIQFAMLLFLPETPRYLVKAGRTQQARLVLGRVYKSEEGGTKLVNAVLRRVEREIQEEEDAAGLRGAPESGKTGWKAKMERTKDNFSQLILIGGNRRALIIACMLQGSQQLCGFNSLMYFSATIFRLVGFESPTLTSLSIATTNFVFTLVAFHYIDRIGRRRILLYSIPIMVLGLGLCALAFRFVDLPASEASSSSSSHLQRSATSPKSWALVILISMITYVAGYAMGLGNVPWQQSELFPLSVRSLGSALATATNWGSNTLVGLTFLPLMNLFTPTGTFALYAVVCALAWAIVRRIYPETAGLGLEDVRGLLGEGFGVGDSVRRFEERRARARGR</sequence>
<evidence type="ECO:0000256" key="6">
    <source>
        <dbReference type="ARBA" id="ARBA00023136"/>
    </source>
</evidence>
<feature type="transmembrane region" description="Helical" evidence="10">
    <location>
        <begin position="126"/>
        <end position="144"/>
    </location>
</feature>
<feature type="transmembrane region" description="Helical" evidence="10">
    <location>
        <begin position="434"/>
        <end position="452"/>
    </location>
</feature>
<dbReference type="InterPro" id="IPR050814">
    <property type="entry name" value="Myo-inositol_Transporter"/>
</dbReference>
<evidence type="ECO:0000313" key="13">
    <source>
        <dbReference type="Proteomes" id="UP000016935"/>
    </source>
</evidence>
<comment type="similarity">
    <text evidence="2 8">Belongs to the major facilitator superfamily. Sugar transporter (TC 2.A.1.1) family.</text>
</comment>
<dbReference type="RefSeq" id="XP_008026616.1">
    <property type="nucleotide sequence ID" value="XM_008028425.1"/>
</dbReference>
<feature type="transmembrane region" description="Helical" evidence="10">
    <location>
        <begin position="185"/>
        <end position="207"/>
    </location>
</feature>
<dbReference type="FunFam" id="1.20.1250.20:FF:000073">
    <property type="entry name" value="MFS myo-inositol transporter, putative"/>
    <property type="match status" value="1"/>
</dbReference>
<evidence type="ECO:0000256" key="7">
    <source>
        <dbReference type="ARBA" id="ARBA00049119"/>
    </source>
</evidence>
<gene>
    <name evidence="12" type="ORF">SETTUDRAFT_111267</name>
</gene>
<evidence type="ECO:0000256" key="8">
    <source>
        <dbReference type="RuleBase" id="RU003346"/>
    </source>
</evidence>
<keyword evidence="3 8" id="KW-0813">Transport</keyword>
<feature type="transmembrane region" description="Helical" evidence="10">
    <location>
        <begin position="464"/>
        <end position="483"/>
    </location>
</feature>
<evidence type="ECO:0000313" key="12">
    <source>
        <dbReference type="EMBL" id="EOA85833.1"/>
    </source>
</evidence>
<dbReference type="SUPFAM" id="SSF103473">
    <property type="entry name" value="MFS general substrate transporter"/>
    <property type="match status" value="1"/>
</dbReference>
<keyword evidence="5 10" id="KW-1133">Transmembrane helix</keyword>
<keyword evidence="4 10" id="KW-0812">Transmembrane</keyword>
<dbReference type="InterPro" id="IPR005829">
    <property type="entry name" value="Sugar_transporter_CS"/>
</dbReference>
<dbReference type="Proteomes" id="UP000016935">
    <property type="component" value="Unassembled WGS sequence"/>
</dbReference>
<feature type="domain" description="Major facilitator superfamily (MFS) profile" evidence="11">
    <location>
        <begin position="58"/>
        <end position="527"/>
    </location>
</feature>
<dbReference type="InterPro" id="IPR036259">
    <property type="entry name" value="MFS_trans_sf"/>
</dbReference>
<dbReference type="Pfam" id="PF00083">
    <property type="entry name" value="Sugar_tr"/>
    <property type="match status" value="1"/>
</dbReference>
<evidence type="ECO:0000259" key="11">
    <source>
        <dbReference type="PROSITE" id="PS50850"/>
    </source>
</evidence>
<comment type="catalytic activity">
    <reaction evidence="7">
        <text>myo-inositol(out) + H(+)(out) = myo-inositol(in) + H(+)(in)</text>
        <dbReference type="Rhea" id="RHEA:60364"/>
        <dbReference type="ChEBI" id="CHEBI:15378"/>
        <dbReference type="ChEBI" id="CHEBI:17268"/>
    </reaction>
</comment>
<dbReference type="PROSITE" id="PS00217">
    <property type="entry name" value="SUGAR_TRANSPORT_2"/>
    <property type="match status" value="1"/>
</dbReference>
<dbReference type="EMBL" id="KB908637">
    <property type="protein sequence ID" value="EOA85833.1"/>
    <property type="molecule type" value="Genomic_DNA"/>
</dbReference>
<dbReference type="GO" id="GO:1904679">
    <property type="term" value="P:myo-inositol import across plasma membrane"/>
    <property type="evidence" value="ECO:0007669"/>
    <property type="project" value="TreeGrafter"/>
</dbReference>
<feature type="transmembrane region" description="Helical" evidence="10">
    <location>
        <begin position="388"/>
        <end position="410"/>
    </location>
</feature>
<dbReference type="GO" id="GO:0005366">
    <property type="term" value="F:myo-inositol:proton symporter activity"/>
    <property type="evidence" value="ECO:0007669"/>
    <property type="project" value="TreeGrafter"/>
</dbReference>
<evidence type="ECO:0000256" key="3">
    <source>
        <dbReference type="ARBA" id="ARBA00022448"/>
    </source>
</evidence>
<proteinExistence type="inferred from homology"/>
<keyword evidence="6 10" id="KW-0472">Membrane</keyword>
<dbReference type="GO" id="GO:0016020">
    <property type="term" value="C:membrane"/>
    <property type="evidence" value="ECO:0007669"/>
    <property type="project" value="UniProtKB-SubCell"/>
</dbReference>
<dbReference type="AlphaFoldDB" id="R0JY37"/>
<dbReference type="InterPro" id="IPR020846">
    <property type="entry name" value="MFS_dom"/>
</dbReference>
<dbReference type="NCBIfam" id="TIGR00879">
    <property type="entry name" value="SP"/>
    <property type="match status" value="1"/>
</dbReference>
<dbReference type="PRINTS" id="PR00171">
    <property type="entry name" value="SUGRTRNSPORT"/>
</dbReference>
<evidence type="ECO:0000256" key="4">
    <source>
        <dbReference type="ARBA" id="ARBA00022692"/>
    </source>
</evidence>
<evidence type="ECO:0000256" key="2">
    <source>
        <dbReference type="ARBA" id="ARBA00010992"/>
    </source>
</evidence>
<evidence type="ECO:0000256" key="10">
    <source>
        <dbReference type="SAM" id="Phobius"/>
    </source>
</evidence>
<feature type="transmembrane region" description="Helical" evidence="10">
    <location>
        <begin position="53"/>
        <end position="71"/>
    </location>
</feature>
<dbReference type="HOGENOM" id="CLU_001265_30_5_1"/>
<evidence type="ECO:0000256" key="5">
    <source>
        <dbReference type="ARBA" id="ARBA00022989"/>
    </source>
</evidence>
<feature type="region of interest" description="Disordered" evidence="9">
    <location>
        <begin position="1"/>
        <end position="43"/>
    </location>
</feature>
<evidence type="ECO:0000256" key="9">
    <source>
        <dbReference type="SAM" id="MobiDB-lite"/>
    </source>
</evidence>
<dbReference type="Gene3D" id="1.20.1250.20">
    <property type="entry name" value="MFS general substrate transporter like domains"/>
    <property type="match status" value="1"/>
</dbReference>
<feature type="compositionally biased region" description="Basic and acidic residues" evidence="9">
    <location>
        <begin position="15"/>
        <end position="40"/>
    </location>
</feature>
<feature type="transmembrane region" description="Helical" evidence="10">
    <location>
        <begin position="99"/>
        <end position="119"/>
    </location>
</feature>
<dbReference type="eggNOG" id="KOG0254">
    <property type="taxonomic scope" value="Eukaryota"/>
</dbReference>
<feature type="transmembrane region" description="Helical" evidence="10">
    <location>
        <begin position="213"/>
        <end position="235"/>
    </location>
</feature>
<dbReference type="PROSITE" id="PS50850">
    <property type="entry name" value="MFS"/>
    <property type="match status" value="1"/>
</dbReference>
<name>R0JY37_EXST2</name>
<feature type="transmembrane region" description="Helical" evidence="10">
    <location>
        <begin position="360"/>
        <end position="381"/>
    </location>
</feature>
<organism evidence="12 13">
    <name type="scientific">Exserohilum turcicum (strain 28A)</name>
    <name type="common">Northern leaf blight fungus</name>
    <name type="synonym">Setosphaeria turcica</name>
    <dbReference type="NCBI Taxonomy" id="671987"/>
    <lineage>
        <taxon>Eukaryota</taxon>
        <taxon>Fungi</taxon>
        <taxon>Dikarya</taxon>
        <taxon>Ascomycota</taxon>
        <taxon>Pezizomycotina</taxon>
        <taxon>Dothideomycetes</taxon>
        <taxon>Pleosporomycetidae</taxon>
        <taxon>Pleosporales</taxon>
        <taxon>Pleosporineae</taxon>
        <taxon>Pleosporaceae</taxon>
        <taxon>Exserohilum</taxon>
    </lineage>
</organism>
<feature type="transmembrane region" description="Helical" evidence="10">
    <location>
        <begin position="336"/>
        <end position="354"/>
    </location>
</feature>
<reference evidence="12 13" key="2">
    <citation type="journal article" date="2013" name="PLoS Genet.">
        <title>Comparative genome structure, secondary metabolite, and effector coding capacity across Cochliobolus pathogens.</title>
        <authorList>
            <person name="Condon B.J."/>
            <person name="Leng Y."/>
            <person name="Wu D."/>
            <person name="Bushley K.E."/>
            <person name="Ohm R.A."/>
            <person name="Otillar R."/>
            <person name="Martin J."/>
            <person name="Schackwitz W."/>
            <person name="Grimwood J."/>
            <person name="MohdZainudin N."/>
            <person name="Xue C."/>
            <person name="Wang R."/>
            <person name="Manning V.A."/>
            <person name="Dhillon B."/>
            <person name="Tu Z.J."/>
            <person name="Steffenson B.J."/>
            <person name="Salamov A."/>
            <person name="Sun H."/>
            <person name="Lowry S."/>
            <person name="LaButti K."/>
            <person name="Han J."/>
            <person name="Copeland A."/>
            <person name="Lindquist E."/>
            <person name="Barry K."/>
            <person name="Schmutz J."/>
            <person name="Baker S.E."/>
            <person name="Ciuffetti L.M."/>
            <person name="Grigoriev I.V."/>
            <person name="Zhong S."/>
            <person name="Turgeon B.G."/>
        </authorList>
    </citation>
    <scope>NUCLEOTIDE SEQUENCE [LARGE SCALE GENOMIC DNA]</scope>
    <source>
        <strain evidence="13">28A</strain>
    </source>
</reference>
<dbReference type="PANTHER" id="PTHR48020:SF12">
    <property type="entry name" value="PROTON MYO-INOSITOL COTRANSPORTER"/>
    <property type="match status" value="1"/>
</dbReference>
<feature type="transmembrane region" description="Helical" evidence="10">
    <location>
        <begin position="495"/>
        <end position="519"/>
    </location>
</feature>
<dbReference type="PANTHER" id="PTHR48020">
    <property type="entry name" value="PROTON MYO-INOSITOL COTRANSPORTER"/>
    <property type="match status" value="1"/>
</dbReference>
<keyword evidence="13" id="KW-1185">Reference proteome</keyword>
<comment type="subcellular location">
    <subcellularLocation>
        <location evidence="1">Membrane</location>
        <topology evidence="1">Multi-pass membrane protein</topology>
    </subcellularLocation>
</comment>
<dbReference type="InterPro" id="IPR003663">
    <property type="entry name" value="Sugar/inositol_transpt"/>
</dbReference>
<accession>R0JY37</accession>
<dbReference type="OrthoDB" id="6339427at2759"/>
<evidence type="ECO:0000256" key="1">
    <source>
        <dbReference type="ARBA" id="ARBA00004141"/>
    </source>
</evidence>
<feature type="transmembrane region" description="Helical" evidence="10">
    <location>
        <begin position="150"/>
        <end position="173"/>
    </location>
</feature>
<dbReference type="GeneID" id="19395476"/>
<protein>
    <recommendedName>
        <fullName evidence="11">Major facilitator superfamily (MFS) profile domain-containing protein</fullName>
    </recommendedName>
</protein>